<dbReference type="SUPFAM" id="SSF57701">
    <property type="entry name" value="Zn2/Cys6 DNA-binding domain"/>
    <property type="match status" value="1"/>
</dbReference>
<proteinExistence type="predicted"/>
<dbReference type="Pfam" id="PF11951">
    <property type="entry name" value="Fungal_trans_2"/>
    <property type="match status" value="1"/>
</dbReference>
<dbReference type="PANTHER" id="PTHR36206">
    <property type="entry name" value="ASPERCRYPTIN BIOSYNTHESIS CLUSTER-SPECIFIC TRANSCRIPTION REGULATOR ATNN-RELATED"/>
    <property type="match status" value="1"/>
</dbReference>
<evidence type="ECO:0000256" key="1">
    <source>
        <dbReference type="ARBA" id="ARBA00022723"/>
    </source>
</evidence>
<dbReference type="InterPro" id="IPR021858">
    <property type="entry name" value="Fun_TF"/>
</dbReference>
<dbReference type="InterPro" id="IPR052360">
    <property type="entry name" value="Transcr_Regulatory_Proteins"/>
</dbReference>
<evidence type="ECO:0000256" key="2">
    <source>
        <dbReference type="ARBA" id="ARBA00022833"/>
    </source>
</evidence>
<dbReference type="Pfam" id="PF00172">
    <property type="entry name" value="Zn_clus"/>
    <property type="match status" value="1"/>
</dbReference>
<evidence type="ECO:0000313" key="10">
    <source>
        <dbReference type="Proteomes" id="UP000235023"/>
    </source>
</evidence>
<feature type="transmembrane region" description="Helical" evidence="7">
    <location>
        <begin position="424"/>
        <end position="441"/>
    </location>
</feature>
<organism evidence="9 10">
    <name type="scientific">Aspergillus taichungensis</name>
    <dbReference type="NCBI Taxonomy" id="482145"/>
    <lineage>
        <taxon>Eukaryota</taxon>
        <taxon>Fungi</taxon>
        <taxon>Dikarya</taxon>
        <taxon>Ascomycota</taxon>
        <taxon>Pezizomycotina</taxon>
        <taxon>Eurotiomycetes</taxon>
        <taxon>Eurotiomycetidae</taxon>
        <taxon>Eurotiales</taxon>
        <taxon>Aspergillaceae</taxon>
        <taxon>Aspergillus</taxon>
        <taxon>Aspergillus subgen. Circumdati</taxon>
    </lineage>
</organism>
<keyword evidence="6" id="KW-0539">Nucleus</keyword>
<dbReference type="GO" id="GO:0008270">
    <property type="term" value="F:zinc ion binding"/>
    <property type="evidence" value="ECO:0007669"/>
    <property type="project" value="InterPro"/>
</dbReference>
<dbReference type="CDD" id="cd00067">
    <property type="entry name" value="GAL4"/>
    <property type="match status" value="1"/>
</dbReference>
<evidence type="ECO:0000313" key="9">
    <source>
        <dbReference type="EMBL" id="PLN79054.1"/>
    </source>
</evidence>
<dbReference type="PANTHER" id="PTHR36206:SF4">
    <property type="entry name" value="HYPOTHETICAL CONSERVED PROTEIN (EUROFUNG)-RELATED"/>
    <property type="match status" value="1"/>
</dbReference>
<dbReference type="GO" id="GO:0003677">
    <property type="term" value="F:DNA binding"/>
    <property type="evidence" value="ECO:0007669"/>
    <property type="project" value="UniProtKB-KW"/>
</dbReference>
<keyword evidence="7" id="KW-0812">Transmembrane</keyword>
<reference evidence="10" key="1">
    <citation type="submission" date="2017-12" db="EMBL/GenBank/DDBJ databases">
        <authorList>
            <consortium name="DOE Joint Genome Institute"/>
            <person name="Mondo S.J."/>
            <person name="Kjaerbolling I."/>
            <person name="Vesth T.C."/>
            <person name="Frisvad J.C."/>
            <person name="Nybo J.L."/>
            <person name="Theobald S."/>
            <person name="Kuo A."/>
            <person name="Bowyer P."/>
            <person name="Matsuda Y."/>
            <person name="Lyhne E.K."/>
            <person name="Kogle M.E."/>
            <person name="Clum A."/>
            <person name="Lipzen A."/>
            <person name="Salamov A."/>
            <person name="Ngan C.Y."/>
            <person name="Daum C."/>
            <person name="Chiniquy J."/>
            <person name="Barry K."/>
            <person name="LaButti K."/>
            <person name="Haridas S."/>
            <person name="Simmons B.A."/>
            <person name="Magnuson J.K."/>
            <person name="Mortensen U.H."/>
            <person name="Larsen T.O."/>
            <person name="Grigoriev I.V."/>
            <person name="Baker S.E."/>
            <person name="Andersen M.R."/>
            <person name="Nordberg H.P."/>
            <person name="Cantor M.N."/>
            <person name="Hua S.X."/>
        </authorList>
    </citation>
    <scope>NUCLEOTIDE SEQUENCE [LARGE SCALE GENOMIC DNA]</scope>
    <source>
        <strain evidence="10">IBT 19404</strain>
    </source>
</reference>
<evidence type="ECO:0000256" key="3">
    <source>
        <dbReference type="ARBA" id="ARBA00023015"/>
    </source>
</evidence>
<evidence type="ECO:0000256" key="5">
    <source>
        <dbReference type="ARBA" id="ARBA00023163"/>
    </source>
</evidence>
<dbReference type="InterPro" id="IPR036864">
    <property type="entry name" value="Zn2-C6_fun-type_DNA-bd_sf"/>
</dbReference>
<accession>A0A2J5HPH0</accession>
<dbReference type="PROSITE" id="PS00463">
    <property type="entry name" value="ZN2_CY6_FUNGAL_1"/>
    <property type="match status" value="1"/>
</dbReference>
<gene>
    <name evidence="9" type="ORF">BDW42DRAFT_134906</name>
</gene>
<keyword evidence="7" id="KW-0472">Membrane</keyword>
<dbReference type="GO" id="GO:0009893">
    <property type="term" value="P:positive regulation of metabolic process"/>
    <property type="evidence" value="ECO:0007669"/>
    <property type="project" value="UniProtKB-ARBA"/>
</dbReference>
<feature type="domain" description="Zn(2)-C6 fungal-type" evidence="8">
    <location>
        <begin position="23"/>
        <end position="53"/>
    </location>
</feature>
<dbReference type="PROSITE" id="PS50048">
    <property type="entry name" value="ZN2_CY6_FUNGAL_2"/>
    <property type="match status" value="1"/>
</dbReference>
<dbReference type="AlphaFoldDB" id="A0A2J5HPH0"/>
<dbReference type="Proteomes" id="UP000235023">
    <property type="component" value="Unassembled WGS sequence"/>
</dbReference>
<keyword evidence="1" id="KW-0479">Metal-binding</keyword>
<keyword evidence="2" id="KW-0862">Zinc</keyword>
<keyword evidence="5" id="KW-0804">Transcription</keyword>
<dbReference type="SMART" id="SM00066">
    <property type="entry name" value="GAL4"/>
    <property type="match status" value="1"/>
</dbReference>
<evidence type="ECO:0000256" key="6">
    <source>
        <dbReference type="ARBA" id="ARBA00023242"/>
    </source>
</evidence>
<keyword evidence="7" id="KW-1133">Transmembrane helix</keyword>
<evidence type="ECO:0000256" key="7">
    <source>
        <dbReference type="SAM" id="Phobius"/>
    </source>
</evidence>
<protein>
    <recommendedName>
        <fullName evidence="8">Zn(2)-C6 fungal-type domain-containing protein</fullName>
    </recommendedName>
</protein>
<evidence type="ECO:0000259" key="8">
    <source>
        <dbReference type="PROSITE" id="PS50048"/>
    </source>
</evidence>
<name>A0A2J5HPH0_9EURO</name>
<keyword evidence="10" id="KW-1185">Reference proteome</keyword>
<keyword evidence="3" id="KW-0805">Transcription regulation</keyword>
<dbReference type="Gene3D" id="4.10.240.10">
    <property type="entry name" value="Zn(2)-C6 fungal-type DNA-binding domain"/>
    <property type="match status" value="1"/>
</dbReference>
<keyword evidence="4" id="KW-0238">DNA-binding</keyword>
<dbReference type="InterPro" id="IPR001138">
    <property type="entry name" value="Zn2Cys6_DnaBD"/>
</dbReference>
<sequence length="537" mass="61353">MEHSMESQALVRKRKKHHKSRNGCWTCKKRRVKCDEIKPSCQRCRRTGWVCRWDEPDTSRARKVARLQVPATLQLRLFSTRRECICFDFFRGQTVHELSGWFTSYFWQSLVLQMTHEDAVVRRAAIALGALHIEGAARRHPGGAFYALQYYGQSMSGLRHQLGRGKLMPVEADVCLTTCLLLTCFEVVRQEFQSAQMHYESGMKILQLCSSDSPEPETLRRQRQLPYYTRALVEHFALLEIQIISFFEWKPNNPSIGWVYGRISDIEIPDAFHTIQEAKGNFALLKSTALNRIMQETNAKNFPIYRVDLNDGLPTLPDIATSNDDQPGSGDLGSLSMAVQQVLERWYRAFEALMVALPPNLDAEQQRMALVLRFLYIIFKIAMVRNPVRGEMSYDDLLPEFEDAIEQVRAALALHDTQDAERSSLFALGLGVIYPLFFIAVRCRHRTLRYRALNTLSLAPHREGFWDANSATRVTRALVELEEQDRVPGTVGPEGIWPEMRVMGVNCGISHGHVAVIEVLRSFSKETLCIPLGDGEM</sequence>
<dbReference type="OrthoDB" id="2593732at2759"/>
<dbReference type="GO" id="GO:0000981">
    <property type="term" value="F:DNA-binding transcription factor activity, RNA polymerase II-specific"/>
    <property type="evidence" value="ECO:0007669"/>
    <property type="project" value="InterPro"/>
</dbReference>
<dbReference type="EMBL" id="KZ559566">
    <property type="protein sequence ID" value="PLN79054.1"/>
    <property type="molecule type" value="Genomic_DNA"/>
</dbReference>
<evidence type="ECO:0000256" key="4">
    <source>
        <dbReference type="ARBA" id="ARBA00023125"/>
    </source>
</evidence>